<dbReference type="PROSITE" id="PS51257">
    <property type="entry name" value="PROKAR_LIPOPROTEIN"/>
    <property type="match status" value="1"/>
</dbReference>
<evidence type="ECO:0000256" key="2">
    <source>
        <dbReference type="SAM" id="SignalP"/>
    </source>
</evidence>
<evidence type="ECO:0000259" key="3">
    <source>
        <dbReference type="Pfam" id="PF20434"/>
    </source>
</evidence>
<dbReference type="InterPro" id="IPR029058">
    <property type="entry name" value="AB_hydrolase_fold"/>
</dbReference>
<dbReference type="EMBL" id="QDKG01000008">
    <property type="protein sequence ID" value="PVH23971.1"/>
    <property type="molecule type" value="Genomic_DNA"/>
</dbReference>
<dbReference type="Pfam" id="PF20434">
    <property type="entry name" value="BD-FAE"/>
    <property type="match status" value="1"/>
</dbReference>
<proteinExistence type="predicted"/>
<feature type="domain" description="BD-FAE-like" evidence="3">
    <location>
        <begin position="48"/>
        <end position="249"/>
    </location>
</feature>
<dbReference type="InterPro" id="IPR049492">
    <property type="entry name" value="BD-FAE-like_dom"/>
</dbReference>
<feature type="signal peptide" evidence="2">
    <location>
        <begin position="1"/>
        <end position="19"/>
    </location>
</feature>
<feature type="chain" id="PRO_5015732155" description="BD-FAE-like domain-containing protein" evidence="2">
    <location>
        <begin position="20"/>
        <end position="286"/>
    </location>
</feature>
<keyword evidence="1" id="KW-0378">Hydrolase</keyword>
<keyword evidence="5" id="KW-1185">Reference proteome</keyword>
<dbReference type="Proteomes" id="UP000245627">
    <property type="component" value="Unassembled WGS sequence"/>
</dbReference>
<dbReference type="SUPFAM" id="SSF53474">
    <property type="entry name" value="alpha/beta-Hydrolases"/>
    <property type="match status" value="1"/>
</dbReference>
<keyword evidence="2" id="KW-0732">Signal</keyword>
<comment type="caution">
    <text evidence="4">The sequence shown here is derived from an EMBL/GenBank/DDBJ whole genome shotgun (WGS) entry which is preliminary data.</text>
</comment>
<gene>
    <name evidence="4" type="ORF">DC487_16110</name>
</gene>
<accession>A0A2T8HEV4</accession>
<dbReference type="PANTHER" id="PTHR48081">
    <property type="entry name" value="AB HYDROLASE SUPERFAMILY PROTEIN C4A8.06C"/>
    <property type="match status" value="1"/>
</dbReference>
<dbReference type="PANTHER" id="PTHR48081:SF33">
    <property type="entry name" value="KYNURENINE FORMAMIDASE"/>
    <property type="match status" value="1"/>
</dbReference>
<reference evidence="4 5" key="1">
    <citation type="submission" date="2018-04" db="EMBL/GenBank/DDBJ databases">
        <title>Sphingobacterium cortibacter sp. nov.</title>
        <authorList>
            <person name="Li Y."/>
        </authorList>
    </citation>
    <scope>NUCLEOTIDE SEQUENCE [LARGE SCALE GENOMIC DNA]</scope>
    <source>
        <strain evidence="4 5">2c-3</strain>
    </source>
</reference>
<evidence type="ECO:0000313" key="5">
    <source>
        <dbReference type="Proteomes" id="UP000245627"/>
    </source>
</evidence>
<dbReference type="InterPro" id="IPR050300">
    <property type="entry name" value="GDXG_lipolytic_enzyme"/>
</dbReference>
<dbReference type="Gene3D" id="3.40.50.1820">
    <property type="entry name" value="alpha/beta hydrolase"/>
    <property type="match status" value="1"/>
</dbReference>
<sequence length="286" mass="31708">MKSALLLLFATIFLITSCAKEEVMAYYPVDQDLVLRNVKYGEHELQSMDVYLPAKRSVDHTKLIVYLHAGDWSSGDKDDVGLNDNSVDLLKAYFPDYALFTMNYRLATDSNGITAIDAEKDVLQAMDFIYEQAHTYQISTDTYMAGLESGAQLASLYALKSAETSTRVKGSIAFSGAFDLLAIHNESTAAMKYALHAYIGGAPHNQASHYENASPIQHISARSPSFLIIHDTNNSKYPITQAEAFGQRLIANGIDHEFISYDSVKDSISTPDMENVFNKIKSFLAK</sequence>
<evidence type="ECO:0000313" key="4">
    <source>
        <dbReference type="EMBL" id="PVH23971.1"/>
    </source>
</evidence>
<dbReference type="RefSeq" id="WP_116777008.1">
    <property type="nucleotide sequence ID" value="NZ_QDKG01000008.1"/>
</dbReference>
<protein>
    <recommendedName>
        <fullName evidence="3">BD-FAE-like domain-containing protein</fullName>
    </recommendedName>
</protein>
<dbReference type="AlphaFoldDB" id="A0A2T8HEV4"/>
<dbReference type="GO" id="GO:0016787">
    <property type="term" value="F:hydrolase activity"/>
    <property type="evidence" value="ECO:0007669"/>
    <property type="project" value="UniProtKB-KW"/>
</dbReference>
<dbReference type="OrthoDB" id="9777975at2"/>
<evidence type="ECO:0000256" key="1">
    <source>
        <dbReference type="ARBA" id="ARBA00022801"/>
    </source>
</evidence>
<name>A0A2T8HEV4_9SPHI</name>
<organism evidence="4 5">
    <name type="scientific">Sphingobacterium corticibacter</name>
    <dbReference type="NCBI Taxonomy" id="2171749"/>
    <lineage>
        <taxon>Bacteria</taxon>
        <taxon>Pseudomonadati</taxon>
        <taxon>Bacteroidota</taxon>
        <taxon>Sphingobacteriia</taxon>
        <taxon>Sphingobacteriales</taxon>
        <taxon>Sphingobacteriaceae</taxon>
        <taxon>Sphingobacterium</taxon>
    </lineage>
</organism>